<reference evidence="1" key="1">
    <citation type="journal article" date="2020" name="Nature">
        <title>Giant virus diversity and host interactions through global metagenomics.</title>
        <authorList>
            <person name="Schulz F."/>
            <person name="Roux S."/>
            <person name="Paez-Espino D."/>
            <person name="Jungbluth S."/>
            <person name="Walsh D.A."/>
            <person name="Denef V.J."/>
            <person name="McMahon K.D."/>
            <person name="Konstantinidis K.T."/>
            <person name="Eloe-Fadrosh E.A."/>
            <person name="Kyrpides N.C."/>
            <person name="Woyke T."/>
        </authorList>
    </citation>
    <scope>NUCLEOTIDE SEQUENCE</scope>
    <source>
        <strain evidence="1">GVMAG-S-1101169-75</strain>
    </source>
</reference>
<proteinExistence type="predicted"/>
<organism evidence="1">
    <name type="scientific">viral metagenome</name>
    <dbReference type="NCBI Taxonomy" id="1070528"/>
    <lineage>
        <taxon>unclassified sequences</taxon>
        <taxon>metagenomes</taxon>
        <taxon>organismal metagenomes</taxon>
    </lineage>
</organism>
<dbReference type="AlphaFoldDB" id="A0A6C0K324"/>
<sequence>MSRLISRRMTASKAVEMKPSRRFFSPDEIRFVCKNSDTFPFIFDAAAMGQYLGGVDNPRDTRGFINESCAIRYDLHQFEWEIIDGIKKPFLVMKNGQRKPIFNLHIHCKKVASFMG</sequence>
<dbReference type="EMBL" id="MN740786">
    <property type="protein sequence ID" value="QHU11541.1"/>
    <property type="molecule type" value="Genomic_DNA"/>
</dbReference>
<evidence type="ECO:0000313" key="1">
    <source>
        <dbReference type="EMBL" id="QHU11541.1"/>
    </source>
</evidence>
<protein>
    <submittedName>
        <fullName evidence="1">Uncharacterized protein</fullName>
    </submittedName>
</protein>
<accession>A0A6C0K324</accession>
<name>A0A6C0K324_9ZZZZ</name>